<accession>A0A366SDJ9</accession>
<evidence type="ECO:0000313" key="1">
    <source>
        <dbReference type="EMBL" id="RBR26978.1"/>
    </source>
</evidence>
<dbReference type="GeneID" id="41989693"/>
<comment type="caution">
    <text evidence="1">The sequence shown here is derived from an EMBL/GenBank/DDBJ whole genome shotgun (WGS) entry which is preliminary data.</text>
</comment>
<dbReference type="RefSeq" id="XP_031021569.1">
    <property type="nucleotide sequence ID" value="XM_031154397.1"/>
</dbReference>
<gene>
    <name evidence="1" type="ORF">FIESC28_00246</name>
</gene>
<dbReference type="Proteomes" id="UP000253153">
    <property type="component" value="Unassembled WGS sequence"/>
</dbReference>
<organism evidence="1 2">
    <name type="scientific">Fusarium coffeatum</name>
    <dbReference type="NCBI Taxonomy" id="231269"/>
    <lineage>
        <taxon>Eukaryota</taxon>
        <taxon>Fungi</taxon>
        <taxon>Dikarya</taxon>
        <taxon>Ascomycota</taxon>
        <taxon>Pezizomycotina</taxon>
        <taxon>Sordariomycetes</taxon>
        <taxon>Hypocreomycetidae</taxon>
        <taxon>Hypocreales</taxon>
        <taxon>Nectriaceae</taxon>
        <taxon>Fusarium</taxon>
        <taxon>Fusarium incarnatum-equiseti species complex</taxon>
    </lineage>
</organism>
<protein>
    <submittedName>
        <fullName evidence="1">Uncharacterized protein</fullName>
    </submittedName>
</protein>
<keyword evidence="2" id="KW-1185">Reference proteome</keyword>
<sequence length="310" mass="35671">MNGRVSLNMSLHELSVRNPWFPTHPLLWTERHLQLVNCTFQQLETPTEAGEHQEDTVGDVEDFATEWECGMKGFCFRLLVDRDGSPWKPAAGAPAFDYAQHEIYRLDCGIYLTPAVPPSETSPARLMVSPYEYAWATDRRRAKCYPWKHAAGEEAAQRLCERRLRQCAPETWTRDPYLVCIMLSLAQDDWYRSLHQSYPVCLIVCNETDKANAYVYHAEFPLDITEGLKTPSLRISTWPTIYYTKIPFEPYGSFLDHLTTRILGVKEVNTSIAELTKERQRCDGSDSTERGCKRVIPNILEGLKTLISKW</sequence>
<dbReference type="OrthoDB" id="5343483at2759"/>
<evidence type="ECO:0000313" key="2">
    <source>
        <dbReference type="Proteomes" id="UP000253153"/>
    </source>
</evidence>
<dbReference type="AlphaFoldDB" id="A0A366SDJ9"/>
<name>A0A366SDJ9_9HYPO</name>
<proteinExistence type="predicted"/>
<reference evidence="1 2" key="1">
    <citation type="submission" date="2018-06" db="EMBL/GenBank/DDBJ databases">
        <title>Fusarium incarnatum-equiseti species complex species 28.</title>
        <authorList>
            <person name="Gardiner D.M."/>
        </authorList>
    </citation>
    <scope>NUCLEOTIDE SEQUENCE [LARGE SCALE GENOMIC DNA]</scope>
    <source>
        <strain evidence="1 2">FIESC_28</strain>
    </source>
</reference>
<dbReference type="EMBL" id="QKXC01000005">
    <property type="protein sequence ID" value="RBR26978.1"/>
    <property type="molecule type" value="Genomic_DNA"/>
</dbReference>